<comment type="subcellular location">
    <subcellularLocation>
        <location evidence="1">Cytoplasm</location>
    </subcellularLocation>
</comment>
<dbReference type="InterPro" id="IPR002347">
    <property type="entry name" value="SDR_fam"/>
</dbReference>
<dbReference type="Pfam" id="PF00106">
    <property type="entry name" value="adh_short"/>
    <property type="match status" value="1"/>
</dbReference>
<dbReference type="PROSITE" id="PS00061">
    <property type="entry name" value="ADH_SHORT"/>
    <property type="match status" value="1"/>
</dbReference>
<evidence type="ECO:0000256" key="2">
    <source>
        <dbReference type="ARBA" id="ARBA00022490"/>
    </source>
</evidence>
<comment type="caution">
    <text evidence="5">The sequence shown here is derived from an EMBL/GenBank/DDBJ whole genome shotgun (WGS) entry which is preliminary data.</text>
</comment>
<keyword evidence="2" id="KW-0963">Cytoplasm</keyword>
<dbReference type="PRINTS" id="PR00081">
    <property type="entry name" value="GDHRDH"/>
</dbReference>
<evidence type="ECO:0000256" key="4">
    <source>
        <dbReference type="ARBA" id="ARBA00023002"/>
    </source>
</evidence>
<organism evidence="5 6">
    <name type="scientific">Belliella calami</name>
    <dbReference type="NCBI Taxonomy" id="2923436"/>
    <lineage>
        <taxon>Bacteria</taxon>
        <taxon>Pseudomonadati</taxon>
        <taxon>Bacteroidota</taxon>
        <taxon>Cytophagia</taxon>
        <taxon>Cytophagales</taxon>
        <taxon>Cyclobacteriaceae</taxon>
        <taxon>Belliella</taxon>
    </lineage>
</organism>
<dbReference type="EMBL" id="JAKZGS010000011">
    <property type="protein sequence ID" value="MCH7398935.1"/>
    <property type="molecule type" value="Genomic_DNA"/>
</dbReference>
<accession>A0ABS9URU3</accession>
<evidence type="ECO:0000313" key="5">
    <source>
        <dbReference type="EMBL" id="MCH7398935.1"/>
    </source>
</evidence>
<dbReference type="PANTHER" id="PTHR44085:SF2">
    <property type="entry name" value="SEPIAPTERIN REDUCTASE"/>
    <property type="match status" value="1"/>
</dbReference>
<proteinExistence type="predicted"/>
<name>A0ABS9URU3_9BACT</name>
<reference evidence="5" key="1">
    <citation type="submission" date="2022-03" db="EMBL/GenBank/DDBJ databases">
        <title>De novo assembled genomes of Belliella spp. (Cyclobacteriaceae) strains.</title>
        <authorList>
            <person name="Szabo A."/>
            <person name="Korponai K."/>
            <person name="Felfoldi T."/>
        </authorList>
    </citation>
    <scope>NUCLEOTIDE SEQUENCE</scope>
    <source>
        <strain evidence="5">DSM 107340</strain>
    </source>
</reference>
<dbReference type="Gene3D" id="3.40.50.720">
    <property type="entry name" value="NAD(P)-binding Rossmann-like Domain"/>
    <property type="match status" value="1"/>
</dbReference>
<dbReference type="Proteomes" id="UP001165488">
    <property type="component" value="Unassembled WGS sequence"/>
</dbReference>
<dbReference type="RefSeq" id="WP_241275437.1">
    <property type="nucleotide sequence ID" value="NZ_JAKZGS010000011.1"/>
</dbReference>
<keyword evidence="3" id="KW-0521">NADP</keyword>
<dbReference type="InterPro" id="IPR036291">
    <property type="entry name" value="NAD(P)-bd_dom_sf"/>
</dbReference>
<keyword evidence="6" id="KW-1185">Reference proteome</keyword>
<gene>
    <name evidence="5" type="ORF">MM236_13095</name>
</gene>
<evidence type="ECO:0000256" key="3">
    <source>
        <dbReference type="ARBA" id="ARBA00022857"/>
    </source>
</evidence>
<dbReference type="InterPro" id="IPR020904">
    <property type="entry name" value="Sc_DH/Rdtase_CS"/>
</dbReference>
<keyword evidence="4" id="KW-0560">Oxidoreductase</keyword>
<evidence type="ECO:0000313" key="6">
    <source>
        <dbReference type="Proteomes" id="UP001165488"/>
    </source>
</evidence>
<sequence>MKSLFIITGTSKGIGKALVELLSINSENQIIGISRSEVKSKSSNFKNIPLDLNNFDMVRQSFDEIFTEGDFDRYVLINNAGWIGQIEHFGKLKSKNIRDIFNINTIAPALLMNEFVHKYSDLKNAERMVVNITSGAAKKAIDGWSGYSASKAALNMMTQTAQREAEINKTGIKFYALAPGVVDTEMQSAIRASSEKSFTSLPNFLDLKKNGQLNTAIDVAEKILFLIENHSKFPEVIQDVRDSVFEK</sequence>
<dbReference type="InterPro" id="IPR051721">
    <property type="entry name" value="Biopterin_syn/organic_redct"/>
</dbReference>
<evidence type="ECO:0000256" key="1">
    <source>
        <dbReference type="ARBA" id="ARBA00004496"/>
    </source>
</evidence>
<dbReference type="PANTHER" id="PTHR44085">
    <property type="entry name" value="SEPIAPTERIN REDUCTASE"/>
    <property type="match status" value="1"/>
</dbReference>
<dbReference type="SUPFAM" id="SSF51735">
    <property type="entry name" value="NAD(P)-binding Rossmann-fold domains"/>
    <property type="match status" value="1"/>
</dbReference>
<protein>
    <submittedName>
        <fullName evidence="5">SDR family NAD(P)-dependent oxidoreductase</fullName>
    </submittedName>
</protein>